<dbReference type="RefSeq" id="WP_036790122.1">
    <property type="nucleotide sequence ID" value="NZ_JQZV01000008.1"/>
</dbReference>
<dbReference type="SUPFAM" id="SSF102829">
    <property type="entry name" value="Cell division protein ZapA-like"/>
    <property type="match status" value="1"/>
</dbReference>
<dbReference type="Pfam" id="PF05164">
    <property type="entry name" value="ZapA"/>
    <property type="match status" value="1"/>
</dbReference>
<dbReference type="InterPro" id="IPR007838">
    <property type="entry name" value="Cell_div_ZapA-like"/>
</dbReference>
<sequence>MSVPKQSENSVDKPANKFTIHLTLMGERISLNIQREEEIFFRKAETEVNHFINAYKRKFPTISDTKLLLFVALHFATLVEENKAEKDSQTALATRIESIIDRLRRHSLESFEDRHTTA</sequence>
<protein>
    <recommendedName>
        <fullName evidence="3">Cell division protein ZapA</fullName>
    </recommendedName>
</protein>
<evidence type="ECO:0008006" key="3">
    <source>
        <dbReference type="Google" id="ProtNLM"/>
    </source>
</evidence>
<dbReference type="EMBL" id="JQZV01000008">
    <property type="protein sequence ID" value="KGN92738.1"/>
    <property type="molecule type" value="Genomic_DNA"/>
</dbReference>
<keyword evidence="2" id="KW-1185">Reference proteome</keyword>
<reference evidence="1 2" key="1">
    <citation type="submission" date="2014-08" db="EMBL/GenBank/DDBJ databases">
        <title>Porphyromonas canoris strain:OH2762 Genome sequencing.</title>
        <authorList>
            <person name="Wallis C."/>
            <person name="Deusch O."/>
            <person name="O'Flynn C."/>
            <person name="Davis I."/>
            <person name="Jospin G."/>
            <person name="Darling A.E."/>
            <person name="Coil D.A."/>
            <person name="Alexiev A."/>
            <person name="Horsfall A."/>
            <person name="Kirkwood N."/>
            <person name="Harris S."/>
            <person name="Eisen J.A."/>
        </authorList>
    </citation>
    <scope>NUCLEOTIDE SEQUENCE [LARGE SCALE GENOMIC DNA]</scope>
    <source>
        <strain evidence="2">COT-108 OH2762</strain>
    </source>
</reference>
<name>A0ABR4XLI8_9PORP</name>
<accession>A0ABR4XLI8</accession>
<evidence type="ECO:0000313" key="1">
    <source>
        <dbReference type="EMBL" id="KGN92738.1"/>
    </source>
</evidence>
<dbReference type="InterPro" id="IPR036192">
    <property type="entry name" value="Cell_div_ZapA-like_sf"/>
</dbReference>
<gene>
    <name evidence="1" type="ORF">HQ43_04435</name>
</gene>
<organism evidence="1 2">
    <name type="scientific">Porphyromonas canoris</name>
    <dbReference type="NCBI Taxonomy" id="36875"/>
    <lineage>
        <taxon>Bacteria</taxon>
        <taxon>Pseudomonadati</taxon>
        <taxon>Bacteroidota</taxon>
        <taxon>Bacteroidia</taxon>
        <taxon>Bacteroidales</taxon>
        <taxon>Porphyromonadaceae</taxon>
        <taxon>Porphyromonas</taxon>
    </lineage>
</organism>
<evidence type="ECO:0000313" key="2">
    <source>
        <dbReference type="Proteomes" id="UP000030101"/>
    </source>
</evidence>
<proteinExistence type="predicted"/>
<dbReference type="Proteomes" id="UP000030101">
    <property type="component" value="Unassembled WGS sequence"/>
</dbReference>
<comment type="caution">
    <text evidence="1">The sequence shown here is derived from an EMBL/GenBank/DDBJ whole genome shotgun (WGS) entry which is preliminary data.</text>
</comment>